<organism evidence="1">
    <name type="scientific">bioreactor metagenome</name>
    <dbReference type="NCBI Taxonomy" id="1076179"/>
    <lineage>
        <taxon>unclassified sequences</taxon>
        <taxon>metagenomes</taxon>
        <taxon>ecological metagenomes</taxon>
    </lineage>
</organism>
<reference evidence="1" key="1">
    <citation type="submission" date="2019-08" db="EMBL/GenBank/DDBJ databases">
        <authorList>
            <person name="Kucharzyk K."/>
            <person name="Murdoch R.W."/>
            <person name="Higgins S."/>
            <person name="Loffler F."/>
        </authorList>
    </citation>
    <scope>NUCLEOTIDE SEQUENCE</scope>
</reference>
<evidence type="ECO:0008006" key="2">
    <source>
        <dbReference type="Google" id="ProtNLM"/>
    </source>
</evidence>
<dbReference type="Gene3D" id="2.40.160.20">
    <property type="match status" value="1"/>
</dbReference>
<protein>
    <recommendedName>
        <fullName evidence="2">Outer membrane protein beta-barrel domain-containing protein</fullName>
    </recommendedName>
</protein>
<dbReference type="InterPro" id="IPR011250">
    <property type="entry name" value="OMP/PagP_B-barrel"/>
</dbReference>
<proteinExistence type="predicted"/>
<gene>
    <name evidence="1" type="ORF">SDC9_75393</name>
</gene>
<comment type="caution">
    <text evidence="1">The sequence shown here is derived from an EMBL/GenBank/DDBJ whole genome shotgun (WGS) entry which is preliminary data.</text>
</comment>
<sequence length="184" mass="19746">MKKLVLIMTALTLVLFNNVMAQNNHPSLFGNNSKHLRVGVGINSAGIPIEVSYDQGFKENLFGVSKLNLGLGGYLGYYGDKDQIGFGNDGDFGYKYSHIVLGARGLFHYPLIPKIDTYAGLMLGYNIASAKFYGEGTDPGSASAGGLSFGGVLGARYQFNNKWGMYAEAGYSISYLSIGLVLSL</sequence>
<dbReference type="AlphaFoldDB" id="A0A644YJQ0"/>
<accession>A0A644YJQ0</accession>
<evidence type="ECO:0000313" key="1">
    <source>
        <dbReference type="EMBL" id="MPM28862.1"/>
    </source>
</evidence>
<dbReference type="EMBL" id="VSSQ01005367">
    <property type="protein sequence ID" value="MPM28862.1"/>
    <property type="molecule type" value="Genomic_DNA"/>
</dbReference>
<name>A0A644YJQ0_9ZZZZ</name>
<dbReference type="SUPFAM" id="SSF56925">
    <property type="entry name" value="OMPA-like"/>
    <property type="match status" value="1"/>
</dbReference>